<dbReference type="InterPro" id="IPR011990">
    <property type="entry name" value="TPR-like_helical_dom_sf"/>
</dbReference>
<dbReference type="PANTHER" id="PTHR47594">
    <property type="entry name" value="PPR CONTAINING PLANT-LIKE PROTEIN"/>
    <property type="match status" value="1"/>
</dbReference>
<dbReference type="GO" id="GO:0003723">
    <property type="term" value="F:RNA binding"/>
    <property type="evidence" value="ECO:0007669"/>
    <property type="project" value="InterPro"/>
</dbReference>
<dbReference type="AlphaFoldDB" id="A0AAP0L6N6"/>
<dbReference type="PROSITE" id="PS51375">
    <property type="entry name" value="PPR"/>
    <property type="match status" value="1"/>
</dbReference>
<sequence length="263" mass="30327">MNSLATAACDSFSRTIDRHGGRGLIQIRRIRSPSSLINVFDKSHTLPCTSFKRSTVTMRDRSKNRKPLQRGRISVEAIQAVQALKRAKSDCNSLERAFQSKFRRLVKADMVAVLRDLQRQNESLLAFQVFDDIRREHWYKPKVLVYADMISVLASNNLFEKVEMLCLYLKMEKNLEGDTESFNALLRILMEFGFTRLAIECFHLMKAIGCDPDESTYRLLINGLESNGESGLSSTLKQEGEEYFGWPLELQEEEELVTLRRIY</sequence>
<dbReference type="GO" id="GO:0009658">
    <property type="term" value="P:chloroplast organization"/>
    <property type="evidence" value="ECO:0007669"/>
    <property type="project" value="InterPro"/>
</dbReference>
<protein>
    <recommendedName>
        <fullName evidence="5">Pentatricopeptide repeat-containing protein</fullName>
    </recommendedName>
</protein>
<name>A0AAP0L6N6_9MAGN</name>
<dbReference type="Proteomes" id="UP001420932">
    <property type="component" value="Unassembled WGS sequence"/>
</dbReference>
<comment type="caution">
    <text evidence="3">The sequence shown here is derived from an EMBL/GenBank/DDBJ whole genome shotgun (WGS) entry which is preliminary data.</text>
</comment>
<organism evidence="3 4">
    <name type="scientific">Stephania yunnanensis</name>
    <dbReference type="NCBI Taxonomy" id="152371"/>
    <lineage>
        <taxon>Eukaryota</taxon>
        <taxon>Viridiplantae</taxon>
        <taxon>Streptophyta</taxon>
        <taxon>Embryophyta</taxon>
        <taxon>Tracheophyta</taxon>
        <taxon>Spermatophyta</taxon>
        <taxon>Magnoliopsida</taxon>
        <taxon>Ranunculales</taxon>
        <taxon>Menispermaceae</taxon>
        <taxon>Menispermoideae</taxon>
        <taxon>Cissampelideae</taxon>
        <taxon>Stephania</taxon>
    </lineage>
</organism>
<evidence type="ECO:0000256" key="2">
    <source>
        <dbReference type="PROSITE-ProRule" id="PRU00708"/>
    </source>
</evidence>
<reference evidence="3 4" key="1">
    <citation type="submission" date="2024-01" db="EMBL/GenBank/DDBJ databases">
        <title>Genome assemblies of Stephania.</title>
        <authorList>
            <person name="Yang L."/>
        </authorList>
    </citation>
    <scope>NUCLEOTIDE SEQUENCE [LARGE SCALE GENOMIC DNA]</scope>
    <source>
        <strain evidence="3">YNDBR</strain>
        <tissue evidence="3">Leaf</tissue>
    </source>
</reference>
<dbReference type="Pfam" id="PF13041">
    <property type="entry name" value="PPR_2"/>
    <property type="match status" value="1"/>
</dbReference>
<dbReference type="Gene3D" id="1.25.40.10">
    <property type="entry name" value="Tetratricopeptide repeat domain"/>
    <property type="match status" value="1"/>
</dbReference>
<dbReference type="InterPro" id="IPR002885">
    <property type="entry name" value="PPR_rpt"/>
</dbReference>
<keyword evidence="4" id="KW-1185">Reference proteome</keyword>
<proteinExistence type="predicted"/>
<keyword evidence="1" id="KW-0677">Repeat</keyword>
<evidence type="ECO:0000313" key="4">
    <source>
        <dbReference type="Proteomes" id="UP001420932"/>
    </source>
</evidence>
<evidence type="ECO:0000256" key="1">
    <source>
        <dbReference type="ARBA" id="ARBA00022737"/>
    </source>
</evidence>
<evidence type="ECO:0008006" key="5">
    <source>
        <dbReference type="Google" id="ProtNLM"/>
    </source>
</evidence>
<accession>A0AAP0L6N6</accession>
<evidence type="ECO:0000313" key="3">
    <source>
        <dbReference type="EMBL" id="KAK9164763.1"/>
    </source>
</evidence>
<feature type="repeat" description="PPR" evidence="2">
    <location>
        <begin position="178"/>
        <end position="212"/>
    </location>
</feature>
<dbReference type="InterPro" id="IPR044190">
    <property type="entry name" value="THA8-like"/>
</dbReference>
<dbReference type="GO" id="GO:0000373">
    <property type="term" value="P:Group II intron splicing"/>
    <property type="evidence" value="ECO:0007669"/>
    <property type="project" value="InterPro"/>
</dbReference>
<dbReference type="EMBL" id="JBBNAF010000002">
    <property type="protein sequence ID" value="KAK9164763.1"/>
    <property type="molecule type" value="Genomic_DNA"/>
</dbReference>
<gene>
    <name evidence="3" type="ORF">Syun_005665</name>
</gene>
<dbReference type="PANTHER" id="PTHR47594:SF4">
    <property type="entry name" value="OS04G0475500 PROTEIN"/>
    <property type="match status" value="1"/>
</dbReference>